<organism evidence="13 14">
    <name type="scientific">Mytilus galloprovincialis</name>
    <name type="common">Mediterranean mussel</name>
    <dbReference type="NCBI Taxonomy" id="29158"/>
    <lineage>
        <taxon>Eukaryota</taxon>
        <taxon>Metazoa</taxon>
        <taxon>Spiralia</taxon>
        <taxon>Lophotrochozoa</taxon>
        <taxon>Mollusca</taxon>
        <taxon>Bivalvia</taxon>
        <taxon>Autobranchia</taxon>
        <taxon>Pteriomorphia</taxon>
        <taxon>Mytilida</taxon>
        <taxon>Mytiloidea</taxon>
        <taxon>Mytilidae</taxon>
        <taxon>Mytilinae</taxon>
        <taxon>Mytilus</taxon>
    </lineage>
</organism>
<evidence type="ECO:0000256" key="10">
    <source>
        <dbReference type="ARBA" id="ARBA00023136"/>
    </source>
</evidence>
<evidence type="ECO:0000256" key="2">
    <source>
        <dbReference type="ARBA" id="ARBA00010917"/>
    </source>
</evidence>
<proteinExistence type="inferred from homology"/>
<keyword evidence="9" id="KW-0496">Mitochondrion</keyword>
<keyword evidence="7" id="KW-0653">Protein transport</keyword>
<dbReference type="Pfam" id="PF08038">
    <property type="entry name" value="Tom7"/>
    <property type="match status" value="1"/>
</dbReference>
<dbReference type="InterPro" id="IPR012621">
    <property type="entry name" value="Tom7"/>
</dbReference>
<keyword evidence="10 12" id="KW-0472">Membrane</keyword>
<evidence type="ECO:0000256" key="1">
    <source>
        <dbReference type="ARBA" id="ARBA00004572"/>
    </source>
</evidence>
<dbReference type="PANTHER" id="PTHR46722">
    <property type="entry name" value="MITOCHONDRIAL IMPORT RECEPTOR SUBUNIT TOM7 HOMOLOG"/>
    <property type="match status" value="1"/>
</dbReference>
<evidence type="ECO:0000256" key="6">
    <source>
        <dbReference type="ARBA" id="ARBA00022787"/>
    </source>
</evidence>
<evidence type="ECO:0000256" key="9">
    <source>
        <dbReference type="ARBA" id="ARBA00023128"/>
    </source>
</evidence>
<keyword evidence="14" id="KW-1185">Reference proteome</keyword>
<evidence type="ECO:0000256" key="11">
    <source>
        <dbReference type="ARBA" id="ARBA00032786"/>
    </source>
</evidence>
<gene>
    <name evidence="13" type="ORF">MGAL_10B007197</name>
</gene>
<name>A0A8B6HJA4_MYTGA</name>
<dbReference type="Proteomes" id="UP000596742">
    <property type="component" value="Unassembled WGS sequence"/>
</dbReference>
<evidence type="ECO:0000313" key="14">
    <source>
        <dbReference type="Proteomes" id="UP000596742"/>
    </source>
</evidence>
<evidence type="ECO:0000256" key="8">
    <source>
        <dbReference type="ARBA" id="ARBA00022989"/>
    </source>
</evidence>
<keyword evidence="4" id="KW-0813">Transport</keyword>
<keyword evidence="6" id="KW-1000">Mitochondrion outer membrane</keyword>
<evidence type="ECO:0000256" key="12">
    <source>
        <dbReference type="SAM" id="Phobius"/>
    </source>
</evidence>
<comment type="subcellular location">
    <subcellularLocation>
        <location evidence="1">Mitochondrion outer membrane</location>
        <topology evidence="1">Single-pass membrane protein</topology>
    </subcellularLocation>
</comment>
<dbReference type="GO" id="GO:0005742">
    <property type="term" value="C:mitochondrial outer membrane translocase complex"/>
    <property type="evidence" value="ECO:0007669"/>
    <property type="project" value="InterPro"/>
</dbReference>
<keyword evidence="5 12" id="KW-0812">Transmembrane</keyword>
<dbReference type="AlphaFoldDB" id="A0A8B6HJA4"/>
<comment type="similarity">
    <text evidence="2">Belongs to the Tom7 family.</text>
</comment>
<comment type="caution">
    <text evidence="13">The sequence shown here is derived from an EMBL/GenBank/DDBJ whole genome shotgun (WGS) entry which is preliminary data.</text>
</comment>
<dbReference type="PANTHER" id="PTHR46722:SF1">
    <property type="entry name" value="MITOCHONDRIAL IMPORT RECEPTOR SUBUNIT TOM7 HOMOLOG"/>
    <property type="match status" value="1"/>
</dbReference>
<dbReference type="GO" id="GO:0030150">
    <property type="term" value="P:protein import into mitochondrial matrix"/>
    <property type="evidence" value="ECO:0007669"/>
    <property type="project" value="InterPro"/>
</dbReference>
<evidence type="ECO:0000256" key="7">
    <source>
        <dbReference type="ARBA" id="ARBA00022927"/>
    </source>
</evidence>
<dbReference type="EMBL" id="UYJE01010115">
    <property type="protein sequence ID" value="VDI79801.1"/>
    <property type="molecule type" value="Genomic_DNA"/>
</dbReference>
<evidence type="ECO:0000256" key="5">
    <source>
        <dbReference type="ARBA" id="ARBA00022692"/>
    </source>
</evidence>
<dbReference type="GO" id="GO:1903955">
    <property type="term" value="P:positive regulation of protein targeting to mitochondrion"/>
    <property type="evidence" value="ECO:0007669"/>
    <property type="project" value="TreeGrafter"/>
</dbReference>
<keyword evidence="8 12" id="KW-1133">Transmembrane helix</keyword>
<reference evidence="13" key="1">
    <citation type="submission" date="2018-11" db="EMBL/GenBank/DDBJ databases">
        <authorList>
            <person name="Alioto T."/>
            <person name="Alioto T."/>
        </authorList>
    </citation>
    <scope>NUCLEOTIDE SEQUENCE</scope>
</reference>
<accession>A0A8B6HJA4</accession>
<sequence>MADMSPEAKKRLSSVLKLVRVTFQYGFIPTVLYMGNLGFRNKKTKSSIGFKRGADEGMPPLELASILWG</sequence>
<evidence type="ECO:0000256" key="3">
    <source>
        <dbReference type="ARBA" id="ARBA00014537"/>
    </source>
</evidence>
<evidence type="ECO:0000313" key="13">
    <source>
        <dbReference type="EMBL" id="VDI79801.1"/>
    </source>
</evidence>
<evidence type="ECO:0000256" key="4">
    <source>
        <dbReference type="ARBA" id="ARBA00022448"/>
    </source>
</evidence>
<feature type="transmembrane region" description="Helical" evidence="12">
    <location>
        <begin position="22"/>
        <end position="39"/>
    </location>
</feature>
<protein>
    <recommendedName>
        <fullName evidence="3">Mitochondrial import receptor subunit TOM7 homolog</fullName>
    </recommendedName>
    <alternativeName>
        <fullName evidence="11">Translocase of outer membrane 7 kDa subunit homolog</fullName>
    </alternativeName>
</protein>
<dbReference type="OrthoDB" id="284357at2759"/>